<dbReference type="RefSeq" id="WP_008950874.1">
    <property type="nucleotide sequence ID" value="NZ_AHTH01000037.1"/>
</dbReference>
<dbReference type="AlphaFoldDB" id="H3ZFR4"/>
<proteinExistence type="predicted"/>
<evidence type="ECO:0000313" key="1">
    <source>
        <dbReference type="EMBL" id="EHR40548.1"/>
    </source>
</evidence>
<evidence type="ECO:0000313" key="2">
    <source>
        <dbReference type="Proteomes" id="UP000012046"/>
    </source>
</evidence>
<comment type="caution">
    <text evidence="1">The sequence shown here is derived from an EMBL/GenBank/DDBJ whole genome shotgun (WGS) entry which is preliminary data.</text>
</comment>
<dbReference type="EMBL" id="AHTH01000037">
    <property type="protein sequence ID" value="EHR40548.1"/>
    <property type="molecule type" value="Genomic_DNA"/>
</dbReference>
<gene>
    <name evidence="1" type="ORF">AJE_10784</name>
</gene>
<keyword evidence="2" id="KW-1185">Reference proteome</keyword>
<accession>H3ZFR4</accession>
<protein>
    <submittedName>
        <fullName evidence="1">Uncharacterized protein</fullName>
    </submittedName>
</protein>
<dbReference type="Proteomes" id="UP000012046">
    <property type="component" value="Unassembled WGS sequence"/>
</dbReference>
<reference evidence="1 2" key="1">
    <citation type="journal article" date="2012" name="J. Bacteriol.">
        <title>Genome Sequence of Extracellular-Protease-Producing Alishewanella jeotgali Isolated from Traditional Korean Fermented Seafood.</title>
        <authorList>
            <person name="Jung J."/>
            <person name="Chun J."/>
            <person name="Park W."/>
        </authorList>
    </citation>
    <scope>NUCLEOTIDE SEQUENCE [LARGE SCALE GENOMIC DNA]</scope>
    <source>
        <strain evidence="1 2">KCTC 22429</strain>
    </source>
</reference>
<sequence>MFILLTALCCTAVLYALYQALGSFWAERHAYQHARRHAHKTLHDQVLRQALQEADAAGLGGAFRAYVSGVMVVTGQVRLQVGQLLWIFEQLEQGKRFDPAQPVPRFTKV</sequence>
<organism evidence="1 2">
    <name type="scientific">Alishewanella jeotgali KCTC 22429</name>
    <dbReference type="NCBI Taxonomy" id="1129374"/>
    <lineage>
        <taxon>Bacteria</taxon>
        <taxon>Pseudomonadati</taxon>
        <taxon>Pseudomonadota</taxon>
        <taxon>Gammaproteobacteria</taxon>
        <taxon>Alteromonadales</taxon>
        <taxon>Alteromonadaceae</taxon>
        <taxon>Alishewanella</taxon>
    </lineage>
</organism>
<dbReference type="PATRIC" id="fig|1129374.4.peg.2137"/>
<name>H3ZFR4_9ALTE</name>